<dbReference type="Pfam" id="PF00200">
    <property type="entry name" value="Disintegrin"/>
    <property type="match status" value="1"/>
</dbReference>
<dbReference type="InterPro" id="IPR001590">
    <property type="entry name" value="Peptidase_M12B"/>
</dbReference>
<dbReference type="GO" id="GO:0016020">
    <property type="term" value="C:membrane"/>
    <property type="evidence" value="ECO:0007669"/>
    <property type="project" value="UniProtKB-SubCell"/>
</dbReference>
<dbReference type="PROSITE" id="PS01186">
    <property type="entry name" value="EGF_2"/>
    <property type="match status" value="1"/>
</dbReference>
<dbReference type="PROSITE" id="PS50026">
    <property type="entry name" value="EGF_3"/>
    <property type="match status" value="1"/>
</dbReference>
<keyword evidence="3 9" id="KW-1133">Transmembrane helix</keyword>
<dbReference type="PANTHER" id="PTHR11905">
    <property type="entry name" value="ADAM A DISINTEGRIN AND METALLOPROTEASE DOMAIN"/>
    <property type="match status" value="1"/>
</dbReference>
<evidence type="ECO:0000313" key="15">
    <source>
        <dbReference type="WBParaSite" id="EVEC_0000658001-mRNA-1"/>
    </source>
</evidence>
<evidence type="ECO:0000313" key="14">
    <source>
        <dbReference type="Proteomes" id="UP000274131"/>
    </source>
</evidence>
<proteinExistence type="predicted"/>
<dbReference type="InterPro" id="IPR001762">
    <property type="entry name" value="Disintegrin_dom"/>
</dbReference>
<sequence length="610" mass="67346">MPNFFIKCSILQYEKYEKNATAVHERMQTIANHVNALYQPLNIRVSLVWADIWSGVDPIAVDLNSDVTLRNFLTFRKTFNNIHHNDNAHLLTNLRFVNDVVGKAYKGTICSFDYSGGVNMVTFVAATVAHEMGHNFGMDHDTSSEDCACQSPAGCIMAAASGGYNPPTFWSECSLKYLYKGFSHGLGDACLFDQPNELFGGARCGNSIVEDGEQCDCGSTVSCSNKCCDPKTCLLVSGAECATGDCCDYETCKIKPASTKCRTQTNSCDLPEYCDGQTEHCPADFYVQDGLPCPDSPEDYCYDGQCGNKDAQCKTIWGKTGRMADEVCYQLNVGGTSAGNCGYDHDKRINKLCGRLQCDHENEKHELSVTYSLQQAYSTIRMWNQKDAICRVVYTQYKKAKDPGLVLSGAPCGDGKMCVNSECKNRSDEMKLIPRCKPENCNNAGLCNNMGNCHCLPGYGGVDCAIPGHGGSVNSGPASEKGPFDVGFFVFWLILAAVILFCIASYIVKRKKNIWLHKEIWKKVRVTFNIRRMLVPIRKAPPPPPAPIRTAELNAIWGDSPDELLRKKNRPFFETSHVTPSGSFLPEAGRINTGFTPRMSALQVAILYWV</sequence>
<dbReference type="Pfam" id="PF01421">
    <property type="entry name" value="Reprolysin"/>
    <property type="match status" value="1"/>
</dbReference>
<feature type="binding site" evidence="8">
    <location>
        <position position="140"/>
    </location>
    <ligand>
        <name>Zn(2+)</name>
        <dbReference type="ChEBI" id="CHEBI:29105"/>
        <note>catalytic</note>
    </ligand>
</feature>
<evidence type="ECO:0000256" key="5">
    <source>
        <dbReference type="ARBA" id="ARBA00023157"/>
    </source>
</evidence>
<dbReference type="InterPro" id="IPR000742">
    <property type="entry name" value="EGF"/>
</dbReference>
<gene>
    <name evidence="13" type="ORF">EVEC_LOCUS6154</name>
</gene>
<evidence type="ECO:0000256" key="7">
    <source>
        <dbReference type="PROSITE-ProRule" id="PRU00076"/>
    </source>
</evidence>
<comment type="subcellular location">
    <subcellularLocation>
        <location evidence="1">Membrane</location>
        <topology evidence="1">Single-pass membrane protein</topology>
    </subcellularLocation>
</comment>
<feature type="binding site" evidence="8">
    <location>
        <position position="134"/>
    </location>
    <ligand>
        <name>Zn(2+)</name>
        <dbReference type="ChEBI" id="CHEBI:29105"/>
        <note>catalytic</note>
    </ligand>
</feature>
<feature type="domain" description="Disintegrin" evidence="11">
    <location>
        <begin position="201"/>
        <end position="289"/>
    </location>
</feature>
<dbReference type="Pfam" id="PF08516">
    <property type="entry name" value="ADAM_CR"/>
    <property type="match status" value="1"/>
</dbReference>
<dbReference type="EMBL" id="UXUI01008398">
    <property type="protein sequence ID" value="VDD91403.1"/>
    <property type="molecule type" value="Genomic_DNA"/>
</dbReference>
<keyword evidence="14" id="KW-1185">Reference proteome</keyword>
<evidence type="ECO:0000259" key="12">
    <source>
        <dbReference type="PROSITE" id="PS50215"/>
    </source>
</evidence>
<comment type="caution">
    <text evidence="7">Lacks conserved residue(s) required for the propagation of feature annotation.</text>
</comment>
<dbReference type="FunFam" id="4.10.70.10:FF:000001">
    <property type="entry name" value="Disintegrin and metalloproteinase domain-containing protein 22"/>
    <property type="match status" value="1"/>
</dbReference>
<dbReference type="PANTHER" id="PTHR11905:SF159">
    <property type="entry name" value="ADAM METALLOPROTEASE"/>
    <property type="match status" value="1"/>
</dbReference>
<feature type="disulfide bond" evidence="7">
    <location>
        <begin position="455"/>
        <end position="464"/>
    </location>
</feature>
<dbReference type="InterPro" id="IPR006586">
    <property type="entry name" value="ADAM_Cys-rich"/>
</dbReference>
<dbReference type="FunFam" id="3.40.390.10:FF:000002">
    <property type="entry name" value="Disintegrin and metalloproteinase domain-containing protein 22"/>
    <property type="match status" value="1"/>
</dbReference>
<organism evidence="15">
    <name type="scientific">Enterobius vermicularis</name>
    <name type="common">Human pinworm</name>
    <dbReference type="NCBI Taxonomy" id="51028"/>
    <lineage>
        <taxon>Eukaryota</taxon>
        <taxon>Metazoa</taxon>
        <taxon>Ecdysozoa</taxon>
        <taxon>Nematoda</taxon>
        <taxon>Chromadorea</taxon>
        <taxon>Rhabditida</taxon>
        <taxon>Spirurina</taxon>
        <taxon>Oxyuridomorpha</taxon>
        <taxon>Oxyuroidea</taxon>
        <taxon>Oxyuridae</taxon>
        <taxon>Enterobius</taxon>
    </lineage>
</organism>
<accession>A0A158QAR7</accession>
<keyword evidence="2 9" id="KW-0812">Transmembrane</keyword>
<dbReference type="Gene3D" id="4.10.70.10">
    <property type="entry name" value="Disintegrin domain"/>
    <property type="match status" value="1"/>
</dbReference>
<dbReference type="SUPFAM" id="SSF57552">
    <property type="entry name" value="Blood coagulation inhibitor (disintegrin)"/>
    <property type="match status" value="1"/>
</dbReference>
<evidence type="ECO:0000256" key="1">
    <source>
        <dbReference type="ARBA" id="ARBA00004167"/>
    </source>
</evidence>
<feature type="active site" evidence="8">
    <location>
        <position position="131"/>
    </location>
</feature>
<evidence type="ECO:0000256" key="6">
    <source>
        <dbReference type="PROSITE-ProRule" id="PRU00068"/>
    </source>
</evidence>
<feature type="domain" description="EGF-like" evidence="10">
    <location>
        <begin position="432"/>
        <end position="465"/>
    </location>
</feature>
<keyword evidence="7" id="KW-0245">EGF-like domain</keyword>
<keyword evidence="8" id="KW-0479">Metal-binding</keyword>
<dbReference type="PROSITE" id="PS50215">
    <property type="entry name" value="ADAM_MEPRO"/>
    <property type="match status" value="1"/>
</dbReference>
<evidence type="ECO:0000256" key="8">
    <source>
        <dbReference type="PROSITE-ProRule" id="PRU00276"/>
    </source>
</evidence>
<dbReference type="GO" id="GO:0004222">
    <property type="term" value="F:metalloendopeptidase activity"/>
    <property type="evidence" value="ECO:0007669"/>
    <property type="project" value="InterPro"/>
</dbReference>
<dbReference type="InterPro" id="IPR034027">
    <property type="entry name" value="Reprolysin_adamalysin"/>
</dbReference>
<feature type="disulfide bond" evidence="6">
    <location>
        <begin position="261"/>
        <end position="281"/>
    </location>
</feature>
<dbReference type="GO" id="GO:0006509">
    <property type="term" value="P:membrane protein ectodomain proteolysis"/>
    <property type="evidence" value="ECO:0007669"/>
    <property type="project" value="TreeGrafter"/>
</dbReference>
<keyword evidence="4 9" id="KW-0472">Membrane</keyword>
<evidence type="ECO:0000256" key="2">
    <source>
        <dbReference type="ARBA" id="ARBA00022692"/>
    </source>
</evidence>
<feature type="transmembrane region" description="Helical" evidence="9">
    <location>
        <begin position="486"/>
        <end position="508"/>
    </location>
</feature>
<dbReference type="InterPro" id="IPR024079">
    <property type="entry name" value="MetalloPept_cat_dom_sf"/>
</dbReference>
<protein>
    <submittedName>
        <fullName evidence="15">Disintegrin and metalloproteinase domain-containing protein 19</fullName>
    </submittedName>
</protein>
<dbReference type="GO" id="GO:0046872">
    <property type="term" value="F:metal ion binding"/>
    <property type="evidence" value="ECO:0007669"/>
    <property type="project" value="UniProtKB-KW"/>
</dbReference>
<feature type="disulfide bond" evidence="8">
    <location>
        <begin position="110"/>
        <end position="190"/>
    </location>
</feature>
<dbReference type="STRING" id="51028.A0A158QAR7"/>
<dbReference type="OrthoDB" id="5951731at2759"/>
<evidence type="ECO:0000256" key="9">
    <source>
        <dbReference type="SAM" id="Phobius"/>
    </source>
</evidence>
<evidence type="ECO:0000259" key="10">
    <source>
        <dbReference type="PROSITE" id="PS50026"/>
    </source>
</evidence>
<dbReference type="PROSITE" id="PS00022">
    <property type="entry name" value="EGF_1"/>
    <property type="match status" value="1"/>
</dbReference>
<dbReference type="SUPFAM" id="SSF55486">
    <property type="entry name" value="Metalloproteases ('zincins'), catalytic domain"/>
    <property type="match status" value="1"/>
</dbReference>
<dbReference type="AlphaFoldDB" id="A0A158QAR7"/>
<dbReference type="InterPro" id="IPR036436">
    <property type="entry name" value="Disintegrin_dom_sf"/>
</dbReference>
<reference evidence="15" key="1">
    <citation type="submission" date="2016-04" db="UniProtKB">
        <authorList>
            <consortium name="WormBaseParasite"/>
        </authorList>
    </citation>
    <scope>IDENTIFICATION</scope>
</reference>
<dbReference type="WBParaSite" id="EVEC_0000658001-mRNA-1">
    <property type="protein sequence ID" value="EVEC_0000658001-mRNA-1"/>
    <property type="gene ID" value="EVEC_0000658001"/>
</dbReference>
<keyword evidence="5 7" id="KW-1015">Disulfide bond</keyword>
<dbReference type="Proteomes" id="UP000274131">
    <property type="component" value="Unassembled WGS sequence"/>
</dbReference>
<dbReference type="SMART" id="SM00050">
    <property type="entry name" value="DISIN"/>
    <property type="match status" value="1"/>
</dbReference>
<evidence type="ECO:0000256" key="4">
    <source>
        <dbReference type="ARBA" id="ARBA00023136"/>
    </source>
</evidence>
<dbReference type="PROSITE" id="PS50214">
    <property type="entry name" value="DISINTEGRIN_2"/>
    <property type="match status" value="1"/>
</dbReference>
<name>A0A158QAR7_ENTVE</name>
<feature type="domain" description="Peptidase M12B" evidence="12">
    <location>
        <begin position="1"/>
        <end position="195"/>
    </location>
</feature>
<reference evidence="13 14" key="2">
    <citation type="submission" date="2018-10" db="EMBL/GenBank/DDBJ databases">
        <authorList>
            <consortium name="Pathogen Informatics"/>
        </authorList>
    </citation>
    <scope>NUCLEOTIDE SEQUENCE [LARGE SCALE GENOMIC DNA]</scope>
</reference>
<evidence type="ECO:0000313" key="13">
    <source>
        <dbReference type="EMBL" id="VDD91403.1"/>
    </source>
</evidence>
<dbReference type="CDD" id="cd04269">
    <property type="entry name" value="ZnMc_adamalysin_II_like"/>
    <property type="match status" value="1"/>
</dbReference>
<dbReference type="SMART" id="SM00608">
    <property type="entry name" value="ACR"/>
    <property type="match status" value="1"/>
</dbReference>
<feature type="binding site" evidence="8">
    <location>
        <position position="130"/>
    </location>
    <ligand>
        <name>Zn(2+)</name>
        <dbReference type="ChEBI" id="CHEBI:29105"/>
        <note>catalytic</note>
    </ligand>
</feature>
<keyword evidence="8" id="KW-0862">Zinc</keyword>
<evidence type="ECO:0000256" key="3">
    <source>
        <dbReference type="ARBA" id="ARBA00022989"/>
    </source>
</evidence>
<dbReference type="Gene3D" id="3.40.390.10">
    <property type="entry name" value="Collagenase (Catalytic Domain)"/>
    <property type="match status" value="1"/>
</dbReference>
<evidence type="ECO:0000259" key="11">
    <source>
        <dbReference type="PROSITE" id="PS50214"/>
    </source>
</evidence>